<proteinExistence type="predicted"/>
<keyword evidence="1" id="KW-0732">Signal</keyword>
<dbReference type="GO" id="GO:0015159">
    <property type="term" value="F:polysaccharide transmembrane transporter activity"/>
    <property type="evidence" value="ECO:0007669"/>
    <property type="project" value="InterPro"/>
</dbReference>
<reference evidence="4 5" key="1">
    <citation type="submission" date="2017-11" db="EMBL/GenBank/DDBJ databases">
        <title>Infants hospitalized years apart are colonized by the same room-sourced microbial strains.</title>
        <authorList>
            <person name="Brooks B."/>
            <person name="Olm M.R."/>
            <person name="Firek B.A."/>
            <person name="Baker R."/>
            <person name="Thomas B.C."/>
            <person name="Morowitz M.J."/>
            <person name="Banfield J.F."/>
        </authorList>
    </citation>
    <scope>NUCLEOTIDE SEQUENCE [LARGE SCALE GENOMIC DNA]</scope>
    <source>
        <strain evidence="4">S2_009_000_R2_76</strain>
    </source>
</reference>
<dbReference type="PANTHER" id="PTHR33619:SF3">
    <property type="entry name" value="POLYSACCHARIDE EXPORT PROTEIN GFCE-RELATED"/>
    <property type="match status" value="1"/>
</dbReference>
<keyword evidence="2" id="KW-1133">Transmembrane helix</keyword>
<dbReference type="PANTHER" id="PTHR33619">
    <property type="entry name" value="POLYSACCHARIDE EXPORT PROTEIN GFCE-RELATED"/>
    <property type="match status" value="1"/>
</dbReference>
<organism evidence="4 5">
    <name type="scientific">Pseudopedobacter saltans</name>
    <dbReference type="NCBI Taxonomy" id="151895"/>
    <lineage>
        <taxon>Bacteria</taxon>
        <taxon>Pseudomonadati</taxon>
        <taxon>Bacteroidota</taxon>
        <taxon>Sphingobacteriia</taxon>
        <taxon>Sphingobacteriales</taxon>
        <taxon>Sphingobacteriaceae</taxon>
        <taxon>Pseudopedobacter</taxon>
    </lineage>
</organism>
<keyword evidence="2" id="KW-0472">Membrane</keyword>
<accession>A0A2W5EQP0</accession>
<gene>
    <name evidence="4" type="ORF">DI598_12180</name>
</gene>
<evidence type="ECO:0000256" key="2">
    <source>
        <dbReference type="SAM" id="Phobius"/>
    </source>
</evidence>
<evidence type="ECO:0000313" key="5">
    <source>
        <dbReference type="Proteomes" id="UP000249645"/>
    </source>
</evidence>
<feature type="transmembrane region" description="Helical" evidence="2">
    <location>
        <begin position="283"/>
        <end position="300"/>
    </location>
</feature>
<comment type="caution">
    <text evidence="4">The sequence shown here is derived from an EMBL/GenBank/DDBJ whole genome shotgun (WGS) entry which is preliminary data.</text>
</comment>
<dbReference type="Gene3D" id="3.10.560.10">
    <property type="entry name" value="Outer membrane lipoprotein wza domain like"/>
    <property type="match status" value="1"/>
</dbReference>
<evidence type="ECO:0000313" key="4">
    <source>
        <dbReference type="EMBL" id="PZP46361.1"/>
    </source>
</evidence>
<dbReference type="Pfam" id="PF02563">
    <property type="entry name" value="Poly_export"/>
    <property type="match status" value="1"/>
</dbReference>
<dbReference type="Gene3D" id="3.30.1950.10">
    <property type="entry name" value="wza like domain"/>
    <property type="match status" value="1"/>
</dbReference>
<evidence type="ECO:0000256" key="1">
    <source>
        <dbReference type="ARBA" id="ARBA00022729"/>
    </source>
</evidence>
<dbReference type="Proteomes" id="UP000249645">
    <property type="component" value="Unassembled WGS sequence"/>
</dbReference>
<dbReference type="InterPro" id="IPR049712">
    <property type="entry name" value="Poly_export"/>
</dbReference>
<dbReference type="InterPro" id="IPR003715">
    <property type="entry name" value="Poly_export_N"/>
</dbReference>
<dbReference type="AlphaFoldDB" id="A0A2W5EQP0"/>
<sequence>MLSEIKIHLVAVLRTNKSYLKIVKPLKKPIPCYVLVMLIALLFSSCYSTKRYQYFQDITDSTYGSIPIKNYDFSLKFMPLDEININVISAIPALAAPFNITNTIAVSGFSGNSGSVSGTQPPTASITNPISTSSFRVNAEGNIDYPFIGVLAVQGKTVKQLKDTLTDILRKRFVKDATVEVRLSNPMVTVMGEVSKAGRVSLPNEKTSIIDAILASGDFTRFSNRSDVIVFRETDGKKVPHHVDLRKSDVFESEYYYLRQNDIVFVKPNKDKEFLNDPYSGSIANYIYMLAGIIGAYYIFKR</sequence>
<keyword evidence="2" id="KW-0812">Transmembrane</keyword>
<dbReference type="EMBL" id="QFOI01000227">
    <property type="protein sequence ID" value="PZP46361.1"/>
    <property type="molecule type" value="Genomic_DNA"/>
</dbReference>
<feature type="domain" description="Polysaccharide export protein N-terminal" evidence="3">
    <location>
        <begin position="76"/>
        <end position="183"/>
    </location>
</feature>
<evidence type="ECO:0000259" key="3">
    <source>
        <dbReference type="Pfam" id="PF02563"/>
    </source>
</evidence>
<name>A0A2W5EQP0_9SPHI</name>
<protein>
    <recommendedName>
        <fullName evidence="3">Polysaccharide export protein N-terminal domain-containing protein</fullName>
    </recommendedName>
</protein>